<dbReference type="Gene3D" id="3.40.50.1010">
    <property type="entry name" value="5'-nuclease"/>
    <property type="match status" value="1"/>
</dbReference>
<feature type="domain" description="NYN" evidence="1">
    <location>
        <begin position="4"/>
        <end position="150"/>
    </location>
</feature>
<gene>
    <name evidence="2" type="ORF">COT77_00150</name>
</gene>
<evidence type="ECO:0000313" key="2">
    <source>
        <dbReference type="EMBL" id="PIT97707.1"/>
    </source>
</evidence>
<proteinExistence type="predicted"/>
<accession>A0A2M6WY73</accession>
<dbReference type="EMBL" id="PEZV01000001">
    <property type="protein sequence ID" value="PIT97707.1"/>
    <property type="molecule type" value="Genomic_DNA"/>
</dbReference>
<dbReference type="GO" id="GO:0004540">
    <property type="term" value="F:RNA nuclease activity"/>
    <property type="evidence" value="ECO:0007669"/>
    <property type="project" value="InterPro"/>
</dbReference>
<evidence type="ECO:0000259" key="1">
    <source>
        <dbReference type="Pfam" id="PF01936"/>
    </source>
</evidence>
<name>A0A2M6WY73_9BACT</name>
<sequence>MKKRTALFVDGTNLYAGQYQLFGPEKYLDFKRLIKFIEKNLKTAFNHIYFYASYSPKVSKPTKKEKAYLKNEALFYRNVKSAKNLTFFKGYRSKTSGKEKEVDVKMAVDVVDFAYRNRYDQLFFFSGDADFMHAIKVAVRLKKKVAVIALGDRIPYSLSYLYPTCVICASRETSKAKFNKNQKIKKVLSCEEFGKKC</sequence>
<organism evidence="2 3">
    <name type="scientific">Candidatus Berkelbacteria bacterium CG10_big_fil_rev_8_21_14_0_10_41_12</name>
    <dbReference type="NCBI Taxonomy" id="1974513"/>
    <lineage>
        <taxon>Bacteria</taxon>
        <taxon>Candidatus Berkelbacteria</taxon>
    </lineage>
</organism>
<dbReference type="InterPro" id="IPR047140">
    <property type="entry name" value="LabA"/>
</dbReference>
<protein>
    <recommendedName>
        <fullName evidence="1">NYN domain-containing protein</fullName>
    </recommendedName>
</protein>
<dbReference type="InterPro" id="IPR021139">
    <property type="entry name" value="NYN"/>
</dbReference>
<evidence type="ECO:0000313" key="3">
    <source>
        <dbReference type="Proteomes" id="UP000228596"/>
    </source>
</evidence>
<reference evidence="3" key="1">
    <citation type="submission" date="2017-09" db="EMBL/GenBank/DDBJ databases">
        <title>Depth-based differentiation of microbial function through sediment-hosted aquifers and enrichment of novel symbionts in the deep terrestrial subsurface.</title>
        <authorList>
            <person name="Probst A.J."/>
            <person name="Ladd B."/>
            <person name="Jarett J.K."/>
            <person name="Geller-Mcgrath D.E."/>
            <person name="Sieber C.M.K."/>
            <person name="Emerson J.B."/>
            <person name="Anantharaman K."/>
            <person name="Thomas B.C."/>
            <person name="Malmstrom R."/>
            <person name="Stieglmeier M."/>
            <person name="Klingl A."/>
            <person name="Woyke T."/>
            <person name="Ryan C.M."/>
            <person name="Banfield J.F."/>
        </authorList>
    </citation>
    <scope>NUCLEOTIDE SEQUENCE [LARGE SCALE GENOMIC DNA]</scope>
</reference>
<dbReference type="Pfam" id="PF01936">
    <property type="entry name" value="NYN"/>
    <property type="match status" value="1"/>
</dbReference>
<dbReference type="PANTHER" id="PTHR35458:SF8">
    <property type="entry name" value="SLR0650 PROTEIN"/>
    <property type="match status" value="1"/>
</dbReference>
<dbReference type="PANTHER" id="PTHR35458">
    <property type="entry name" value="SLR0755 PROTEIN"/>
    <property type="match status" value="1"/>
</dbReference>
<dbReference type="Proteomes" id="UP000228596">
    <property type="component" value="Unassembled WGS sequence"/>
</dbReference>
<comment type="caution">
    <text evidence="2">The sequence shown here is derived from an EMBL/GenBank/DDBJ whole genome shotgun (WGS) entry which is preliminary data.</text>
</comment>
<dbReference type="AlphaFoldDB" id="A0A2M6WY73"/>